<feature type="region of interest" description="Disordered" evidence="1">
    <location>
        <begin position="155"/>
        <end position="180"/>
    </location>
</feature>
<dbReference type="PANTHER" id="PTHR33164:SF43">
    <property type="entry name" value="HTH-TYPE TRANSCRIPTIONAL REPRESSOR YETL"/>
    <property type="match status" value="1"/>
</dbReference>
<evidence type="ECO:0000256" key="1">
    <source>
        <dbReference type="SAM" id="MobiDB-lite"/>
    </source>
</evidence>
<evidence type="ECO:0000313" key="3">
    <source>
        <dbReference type="EMBL" id="RLV50365.1"/>
    </source>
</evidence>
<dbReference type="AlphaFoldDB" id="A0A3L8P562"/>
<gene>
    <name evidence="3" type="ORF">D9V37_04770</name>
</gene>
<comment type="caution">
    <text evidence="3">The sequence shown here is derived from an EMBL/GenBank/DDBJ whole genome shotgun (WGS) entry which is preliminary data.</text>
</comment>
<evidence type="ECO:0000313" key="4">
    <source>
        <dbReference type="Proteomes" id="UP000281708"/>
    </source>
</evidence>
<feature type="compositionally biased region" description="Basic and acidic residues" evidence="1">
    <location>
        <begin position="170"/>
        <end position="180"/>
    </location>
</feature>
<sequence>MTATEPTGRPLDRTQLRAYFALTDVAALLRHGVEHQLREAGDLTFVQFQLLAILGLDSPTGSLRMTELADRVVFSRSGLTYQAGLMEKAGLLERGPSPDDDRGVLVTITDAGRERLARVLPGHVDVLRELLFAQLNGADVAALATLLEPVLQHMRAGPPRSAATRRRRRGGADEGPERDG</sequence>
<dbReference type="Proteomes" id="UP000281708">
    <property type="component" value="Unassembled WGS sequence"/>
</dbReference>
<proteinExistence type="predicted"/>
<dbReference type="GO" id="GO:0003700">
    <property type="term" value="F:DNA-binding transcription factor activity"/>
    <property type="evidence" value="ECO:0007669"/>
    <property type="project" value="InterPro"/>
</dbReference>
<accession>A0A3L8P562</accession>
<dbReference type="InterPro" id="IPR036388">
    <property type="entry name" value="WH-like_DNA-bd_sf"/>
</dbReference>
<dbReference type="Pfam" id="PF12802">
    <property type="entry name" value="MarR_2"/>
    <property type="match status" value="1"/>
</dbReference>
<reference evidence="3 4" key="1">
    <citation type="submission" date="2018-10" db="EMBL/GenBank/DDBJ databases">
        <title>Marmoricola sp. 4Q3S-7 whole genome shotgun sequence.</title>
        <authorList>
            <person name="Li F."/>
        </authorList>
    </citation>
    <scope>NUCLEOTIDE SEQUENCE [LARGE SCALE GENOMIC DNA]</scope>
    <source>
        <strain evidence="3 4">4Q3S-7</strain>
    </source>
</reference>
<dbReference type="PROSITE" id="PS50995">
    <property type="entry name" value="HTH_MARR_2"/>
    <property type="match status" value="1"/>
</dbReference>
<dbReference type="SUPFAM" id="SSF46785">
    <property type="entry name" value="Winged helix' DNA-binding domain"/>
    <property type="match status" value="1"/>
</dbReference>
<dbReference type="RefSeq" id="WP_121805020.1">
    <property type="nucleotide sequence ID" value="NZ_RDBE01000002.1"/>
</dbReference>
<dbReference type="GO" id="GO:0006950">
    <property type="term" value="P:response to stress"/>
    <property type="evidence" value="ECO:0007669"/>
    <property type="project" value="TreeGrafter"/>
</dbReference>
<dbReference type="EMBL" id="RDBE01000002">
    <property type="protein sequence ID" value="RLV50365.1"/>
    <property type="molecule type" value="Genomic_DNA"/>
</dbReference>
<name>A0A3L8P562_9ACTN</name>
<protein>
    <submittedName>
        <fullName evidence="3">MarR family transcriptional regulator</fullName>
    </submittedName>
</protein>
<dbReference type="InterPro" id="IPR000835">
    <property type="entry name" value="HTH_MarR-typ"/>
</dbReference>
<feature type="domain" description="HTH marR-type" evidence="2">
    <location>
        <begin position="15"/>
        <end position="152"/>
    </location>
</feature>
<organism evidence="3 4">
    <name type="scientific">Nocardioides mangrovicus</name>
    <dbReference type="NCBI Taxonomy" id="2478913"/>
    <lineage>
        <taxon>Bacteria</taxon>
        <taxon>Bacillati</taxon>
        <taxon>Actinomycetota</taxon>
        <taxon>Actinomycetes</taxon>
        <taxon>Propionibacteriales</taxon>
        <taxon>Nocardioidaceae</taxon>
        <taxon>Nocardioides</taxon>
    </lineage>
</organism>
<dbReference type="SMART" id="SM00347">
    <property type="entry name" value="HTH_MARR"/>
    <property type="match status" value="1"/>
</dbReference>
<keyword evidence="4" id="KW-1185">Reference proteome</keyword>
<dbReference type="InterPro" id="IPR039422">
    <property type="entry name" value="MarR/SlyA-like"/>
</dbReference>
<dbReference type="Gene3D" id="1.10.10.10">
    <property type="entry name" value="Winged helix-like DNA-binding domain superfamily/Winged helix DNA-binding domain"/>
    <property type="match status" value="1"/>
</dbReference>
<dbReference type="InterPro" id="IPR036390">
    <property type="entry name" value="WH_DNA-bd_sf"/>
</dbReference>
<dbReference type="PANTHER" id="PTHR33164">
    <property type="entry name" value="TRANSCRIPTIONAL REGULATOR, MARR FAMILY"/>
    <property type="match status" value="1"/>
</dbReference>
<dbReference type="OrthoDB" id="3821431at2"/>
<evidence type="ECO:0000259" key="2">
    <source>
        <dbReference type="PROSITE" id="PS50995"/>
    </source>
</evidence>